<dbReference type="EMBL" id="ML143426">
    <property type="protein sequence ID" value="TBU27956.1"/>
    <property type="molecule type" value="Genomic_DNA"/>
</dbReference>
<protein>
    <submittedName>
        <fullName evidence="1">Uncharacterized protein</fullName>
    </submittedName>
</protein>
<gene>
    <name evidence="1" type="ORF">BD311DRAFT_759267</name>
</gene>
<sequence>MCGYGFARVGGDIVGLIKERQTLVATMYTTNCRHASWEFDGYFYPYVPGWESKLFPCTLSYRIPEIISLPSLHPVERSPWHVDVCRFGLSLARDFSIIISDKMRSPPSAGLHSQS</sequence>
<dbReference type="AlphaFoldDB" id="A0A4Q9MPC8"/>
<evidence type="ECO:0000313" key="1">
    <source>
        <dbReference type="EMBL" id="TBU27956.1"/>
    </source>
</evidence>
<dbReference type="Proteomes" id="UP000292957">
    <property type="component" value="Unassembled WGS sequence"/>
</dbReference>
<organism evidence="1">
    <name type="scientific">Dichomitus squalens</name>
    <dbReference type="NCBI Taxonomy" id="114155"/>
    <lineage>
        <taxon>Eukaryota</taxon>
        <taxon>Fungi</taxon>
        <taxon>Dikarya</taxon>
        <taxon>Basidiomycota</taxon>
        <taxon>Agaricomycotina</taxon>
        <taxon>Agaricomycetes</taxon>
        <taxon>Polyporales</taxon>
        <taxon>Polyporaceae</taxon>
        <taxon>Dichomitus</taxon>
    </lineage>
</organism>
<proteinExistence type="predicted"/>
<reference evidence="1" key="1">
    <citation type="submission" date="2019-01" db="EMBL/GenBank/DDBJ databases">
        <title>Draft genome sequences of three monokaryotic isolates of the white-rot basidiomycete fungus Dichomitus squalens.</title>
        <authorList>
            <consortium name="DOE Joint Genome Institute"/>
            <person name="Lopez S.C."/>
            <person name="Andreopoulos B."/>
            <person name="Pangilinan J."/>
            <person name="Lipzen A."/>
            <person name="Riley R."/>
            <person name="Ahrendt S."/>
            <person name="Ng V."/>
            <person name="Barry K."/>
            <person name="Daum C."/>
            <person name="Grigoriev I.V."/>
            <person name="Hilden K.S."/>
            <person name="Makela M.R."/>
            <person name="de Vries R.P."/>
        </authorList>
    </citation>
    <scope>NUCLEOTIDE SEQUENCE [LARGE SCALE GENOMIC DNA]</scope>
    <source>
        <strain evidence="1">OM18370.1</strain>
    </source>
</reference>
<accession>A0A4Q9MPC8</accession>
<name>A0A4Q9MPC8_9APHY</name>